<dbReference type="FunFam" id="1.20.1720.10:FF:000024">
    <property type="entry name" value="MFS multidrug transporter, putative"/>
    <property type="match status" value="1"/>
</dbReference>
<keyword evidence="2 6" id="KW-0812">Transmembrane</keyword>
<sequence length="672" mass="72517">MPSPASERTPLLRASSQNDQNSSSINADEVRAAEVAQQGEGAALQFPETGKSYTNGQSVVTDEDVATTQDEQKLVRFQKNGKLEGVGVWKFRCVFGGIVLGYFIAMFDSTLMASSHPVITSYFHASNSASWLSTAFLLTSTSLQPLMGRLSDTFGRRPLYLAGLVFLAATTAWCAFAQSIGSFIAARAFCGIGAAGVLSMGNIMTNDLVSIEVRGTYQAYINLFYGGGSACGAAFGGFLCDKLGWRMTFAIQIPVLVLLLINAIFTTPSTLGPNLAKSAGLGIRDAMKGFDVAGSFLLTVSVAFLILGLNVGGNIYPWTHWVVITSLLVALVTCGTLIKVESKAERPVMPLPMLFSKPRGNLVFNNFFAQVGMNTILFNAPLYFQAVELETASVSGFRLAGPSVALTICGVSAGFIMTATGRMKWLIVVGSLAMLLGATCMSLMWDGIPKWLATVFLVPSSIGQGLSFPATSLAVLATSTQEDQAVMSSTLILWRSLGIVMGVSISSLILQNSLKINLEKLVTGHNKAKDWSTFTKYNTLGYHSSNFESHVHATAYLFKLPSLLSISRVLTYMPIHASIYPPNPPKLQRKTSSDQPSPSQIIHRVRKSVHSIIDLDPKHQSQVIQAYSQSLRLVFISAIVMFVVVNVLVFTIDLPRLKKKELSAEDGAEDED</sequence>
<feature type="domain" description="Major facilitator superfamily (MFS) profile" evidence="7">
    <location>
        <begin position="94"/>
        <end position="577"/>
    </location>
</feature>
<feature type="transmembrane region" description="Helical" evidence="6">
    <location>
        <begin position="361"/>
        <end position="384"/>
    </location>
</feature>
<feature type="transmembrane region" description="Helical" evidence="6">
    <location>
        <begin position="159"/>
        <end position="178"/>
    </location>
</feature>
<dbReference type="Gene3D" id="1.20.1250.20">
    <property type="entry name" value="MFS general substrate transporter like domains"/>
    <property type="match status" value="1"/>
</dbReference>
<evidence type="ECO:0000256" key="2">
    <source>
        <dbReference type="ARBA" id="ARBA00022692"/>
    </source>
</evidence>
<dbReference type="Pfam" id="PF07690">
    <property type="entry name" value="MFS_1"/>
    <property type="match status" value="1"/>
</dbReference>
<evidence type="ECO:0000313" key="8">
    <source>
        <dbReference type="EMBL" id="CAE7200079.1"/>
    </source>
</evidence>
<dbReference type="InterPro" id="IPR011701">
    <property type="entry name" value="MFS"/>
</dbReference>
<feature type="transmembrane region" description="Helical" evidence="6">
    <location>
        <begin position="292"/>
        <end position="312"/>
    </location>
</feature>
<feature type="region of interest" description="Disordered" evidence="5">
    <location>
        <begin position="1"/>
        <end position="26"/>
    </location>
</feature>
<evidence type="ECO:0000256" key="6">
    <source>
        <dbReference type="SAM" id="Phobius"/>
    </source>
</evidence>
<dbReference type="PANTHER" id="PTHR23501">
    <property type="entry name" value="MAJOR FACILITATOR SUPERFAMILY"/>
    <property type="match status" value="1"/>
</dbReference>
<dbReference type="InterPro" id="IPR020846">
    <property type="entry name" value="MFS_dom"/>
</dbReference>
<protein>
    <submittedName>
        <fullName evidence="8">Major Facilitator Superfamily protein</fullName>
    </submittedName>
</protein>
<feature type="compositionally biased region" description="Low complexity" evidence="5">
    <location>
        <begin position="14"/>
        <end position="26"/>
    </location>
</feature>
<dbReference type="Gene3D" id="1.20.1720.10">
    <property type="entry name" value="Multidrug resistance protein D"/>
    <property type="match status" value="1"/>
</dbReference>
<dbReference type="AlphaFoldDB" id="A0A6S6WAV0"/>
<organism evidence="8 9">
    <name type="scientific">Pyrenophora teres f. teres</name>
    <dbReference type="NCBI Taxonomy" id="97479"/>
    <lineage>
        <taxon>Eukaryota</taxon>
        <taxon>Fungi</taxon>
        <taxon>Dikarya</taxon>
        <taxon>Ascomycota</taxon>
        <taxon>Pezizomycotina</taxon>
        <taxon>Dothideomycetes</taxon>
        <taxon>Pleosporomycetidae</taxon>
        <taxon>Pleosporales</taxon>
        <taxon>Pleosporineae</taxon>
        <taxon>Pleosporaceae</taxon>
        <taxon>Pyrenophora</taxon>
    </lineage>
</organism>
<keyword evidence="3 6" id="KW-1133">Transmembrane helix</keyword>
<feature type="transmembrane region" description="Helical" evidence="6">
    <location>
        <begin position="491"/>
        <end position="510"/>
    </location>
</feature>
<proteinExistence type="predicted"/>
<dbReference type="Proteomes" id="UP000472372">
    <property type="component" value="Chromosome 8"/>
</dbReference>
<feature type="transmembrane region" description="Helical" evidence="6">
    <location>
        <begin position="184"/>
        <end position="205"/>
    </location>
</feature>
<evidence type="ECO:0000256" key="4">
    <source>
        <dbReference type="ARBA" id="ARBA00023136"/>
    </source>
</evidence>
<reference evidence="8" key="1">
    <citation type="submission" date="2021-02" db="EMBL/GenBank/DDBJ databases">
        <authorList>
            <person name="Syme A R."/>
            <person name="Syme A R."/>
            <person name="Moolhuijzen P."/>
        </authorList>
    </citation>
    <scope>NUCLEOTIDE SEQUENCE</scope>
    <source>
        <strain evidence="8">W1-1</strain>
    </source>
</reference>
<dbReference type="PROSITE" id="PS50850">
    <property type="entry name" value="MFS"/>
    <property type="match status" value="1"/>
</dbReference>
<dbReference type="EMBL" id="HG992984">
    <property type="protein sequence ID" value="CAE7200079.1"/>
    <property type="molecule type" value="Genomic_DNA"/>
</dbReference>
<name>A0A6S6WAV0_9PLEO</name>
<evidence type="ECO:0000256" key="1">
    <source>
        <dbReference type="ARBA" id="ARBA00004141"/>
    </source>
</evidence>
<dbReference type="PANTHER" id="PTHR23501:SF67">
    <property type="entry name" value="MFS MULTIDRUG EFFLUX TRANSPORTER (EUROFUNG)"/>
    <property type="match status" value="1"/>
</dbReference>
<feature type="transmembrane region" description="Helical" evidence="6">
    <location>
        <begin position="425"/>
        <end position="445"/>
    </location>
</feature>
<feature type="transmembrane region" description="Helical" evidence="6">
    <location>
        <begin position="217"/>
        <end position="239"/>
    </location>
</feature>
<evidence type="ECO:0000256" key="5">
    <source>
        <dbReference type="SAM" id="MobiDB-lite"/>
    </source>
</evidence>
<gene>
    <name evidence="8" type="ORF">PTTW11_08587</name>
</gene>
<feature type="transmembrane region" description="Helical" evidence="6">
    <location>
        <begin position="631"/>
        <end position="652"/>
    </location>
</feature>
<evidence type="ECO:0000259" key="7">
    <source>
        <dbReference type="PROSITE" id="PS50850"/>
    </source>
</evidence>
<feature type="transmembrane region" description="Helical" evidence="6">
    <location>
        <begin position="396"/>
        <end position="418"/>
    </location>
</feature>
<keyword evidence="4 6" id="KW-0472">Membrane</keyword>
<feature type="transmembrane region" description="Helical" evidence="6">
    <location>
        <begin position="89"/>
        <end position="107"/>
    </location>
</feature>
<dbReference type="InterPro" id="IPR036259">
    <property type="entry name" value="MFS_trans_sf"/>
</dbReference>
<evidence type="ECO:0000256" key="3">
    <source>
        <dbReference type="ARBA" id="ARBA00022989"/>
    </source>
</evidence>
<feature type="transmembrane region" description="Helical" evidence="6">
    <location>
        <begin position="318"/>
        <end position="340"/>
    </location>
</feature>
<comment type="subcellular location">
    <subcellularLocation>
        <location evidence="1">Membrane</location>
        <topology evidence="1">Multi-pass membrane protein</topology>
    </subcellularLocation>
</comment>
<feature type="transmembrane region" description="Helical" evidence="6">
    <location>
        <begin position="251"/>
        <end position="271"/>
    </location>
</feature>
<evidence type="ECO:0000313" key="9">
    <source>
        <dbReference type="Proteomes" id="UP000472372"/>
    </source>
</evidence>
<dbReference type="GO" id="GO:0000329">
    <property type="term" value="C:fungal-type vacuole membrane"/>
    <property type="evidence" value="ECO:0007669"/>
    <property type="project" value="TreeGrafter"/>
</dbReference>
<dbReference type="GO" id="GO:0015174">
    <property type="term" value="F:basic amino acid transmembrane transporter activity"/>
    <property type="evidence" value="ECO:0007669"/>
    <property type="project" value="TreeGrafter"/>
</dbReference>
<accession>A0A6S6WAV0</accession>
<dbReference type="SUPFAM" id="SSF103473">
    <property type="entry name" value="MFS general substrate transporter"/>
    <property type="match status" value="1"/>
</dbReference>